<dbReference type="GO" id="GO:0016787">
    <property type="term" value="F:hydrolase activity"/>
    <property type="evidence" value="ECO:0007669"/>
    <property type="project" value="InterPro"/>
</dbReference>
<dbReference type="EMBL" id="JACBZD010000001">
    <property type="protein sequence ID" value="NYI06744.1"/>
    <property type="molecule type" value="Genomic_DNA"/>
</dbReference>
<evidence type="ECO:0000256" key="1">
    <source>
        <dbReference type="SAM" id="MobiDB-lite"/>
    </source>
</evidence>
<dbReference type="Gene3D" id="3.60.21.10">
    <property type="match status" value="1"/>
</dbReference>
<sequence length="739" mass="76103">MVIRLTLRALTDSGSATLHLTVGDLGTDVAVTVGLAEEPFADLADAAAWTSAHDRAPGGSVTPAEGHGGAPGLRLAYDFTQSTGTRGQYAVPPAPIPLPGQPQALTVWIHGDGNGAWPRVQYRDAAGVTANLDGPTITWTGWRQVTFPVPAGVRHPLTFQRFRLLETSAARSYRGQVTISDLRARVAPEVELPAAPRTTDPVIQAHGTVDDRPLRIAVMSDAQFVARDPNSPQVAAARRTLEEIAAAAPDLLVINGDLVDEASPADLDLARRLLTEFEARTGGTVPWRYVPGNHEIMGPGSTANFRAEFGDTFGTLDLAGTRLITLDSSTGTLRGGGFDQLQLLRDTLDDAAADPAVSGVVLFAHHPARDPLPDAASQLADRKEAAMVERWLADFRAEAGKSAAYVAGHVGVFAAWSVDGVPHLVNGNSGKNPAGTPDQGGFTGWTMLGIDPAHGTVTDRFATPADDASAWLRAETHPRVDALTLQAPDTLALLARTPVTATLTQDGGRRVPVAWPVSARWSGDGVLVGDPARAVRDAAEQPGPRPQGAPVAVYDPATGTLTGLRPGQAVLRVTVGGVTAEHTVTVGGGTPHCDRVIDGRHDGPLTVTAGTTCLTDGARVHGPVTVTGPGATLFATGATLTGPLTARAADRIAVTDSTITGPVTVRGVHGQVALAWNRITGPVTLTDSGGAPGTGDGAPLLAGNTVHGPLGCTGNTSAPSDGGAPNTVHGPTTGECGAR</sequence>
<dbReference type="InterPro" id="IPR004843">
    <property type="entry name" value="Calcineurin-like_PHP"/>
</dbReference>
<dbReference type="RefSeq" id="WP_179815276.1">
    <property type="nucleotide sequence ID" value="NZ_JACBZD010000001.1"/>
</dbReference>
<feature type="region of interest" description="Disordered" evidence="1">
    <location>
        <begin position="713"/>
        <end position="739"/>
    </location>
</feature>
<protein>
    <recommendedName>
        <fullName evidence="2">Calcineurin-like phosphoesterase domain-containing protein</fullName>
    </recommendedName>
</protein>
<dbReference type="PANTHER" id="PTHR43143:SF1">
    <property type="entry name" value="SERINE_THREONINE-PROTEIN PHOSPHATASE CPPED1"/>
    <property type="match status" value="1"/>
</dbReference>
<name>A0A853A1E9_9ACTN</name>
<feature type="region of interest" description="Disordered" evidence="1">
    <location>
        <begin position="53"/>
        <end position="74"/>
    </location>
</feature>
<dbReference type="InterPro" id="IPR051918">
    <property type="entry name" value="STPP_CPPED1"/>
</dbReference>
<evidence type="ECO:0000313" key="3">
    <source>
        <dbReference type="EMBL" id="NYI06744.1"/>
    </source>
</evidence>
<gene>
    <name evidence="3" type="ORF">FHU37_003687</name>
</gene>
<dbReference type="Pfam" id="PF00149">
    <property type="entry name" value="Metallophos"/>
    <property type="match status" value="1"/>
</dbReference>
<organism evidence="3 4">
    <name type="scientific">Allostreptomyces psammosilenae</name>
    <dbReference type="NCBI Taxonomy" id="1892865"/>
    <lineage>
        <taxon>Bacteria</taxon>
        <taxon>Bacillati</taxon>
        <taxon>Actinomycetota</taxon>
        <taxon>Actinomycetes</taxon>
        <taxon>Kitasatosporales</taxon>
        <taxon>Streptomycetaceae</taxon>
        <taxon>Allostreptomyces</taxon>
    </lineage>
</organism>
<dbReference type="AlphaFoldDB" id="A0A853A1E9"/>
<dbReference type="InterPro" id="IPR029052">
    <property type="entry name" value="Metallo-depent_PP-like"/>
</dbReference>
<feature type="domain" description="Calcineurin-like phosphoesterase" evidence="2">
    <location>
        <begin position="214"/>
        <end position="410"/>
    </location>
</feature>
<dbReference type="Proteomes" id="UP000567795">
    <property type="component" value="Unassembled WGS sequence"/>
</dbReference>
<evidence type="ECO:0000313" key="4">
    <source>
        <dbReference type="Proteomes" id="UP000567795"/>
    </source>
</evidence>
<dbReference type="SUPFAM" id="SSF56300">
    <property type="entry name" value="Metallo-dependent phosphatases"/>
    <property type="match status" value="1"/>
</dbReference>
<proteinExistence type="predicted"/>
<reference evidence="3 4" key="1">
    <citation type="submission" date="2020-07" db="EMBL/GenBank/DDBJ databases">
        <title>Sequencing the genomes of 1000 actinobacteria strains.</title>
        <authorList>
            <person name="Klenk H.-P."/>
        </authorList>
    </citation>
    <scope>NUCLEOTIDE SEQUENCE [LARGE SCALE GENOMIC DNA]</scope>
    <source>
        <strain evidence="3 4">DSM 42178</strain>
    </source>
</reference>
<keyword evidence="4" id="KW-1185">Reference proteome</keyword>
<accession>A0A853A1E9</accession>
<comment type="caution">
    <text evidence="3">The sequence shown here is derived from an EMBL/GenBank/DDBJ whole genome shotgun (WGS) entry which is preliminary data.</text>
</comment>
<dbReference type="PANTHER" id="PTHR43143">
    <property type="entry name" value="METALLOPHOSPHOESTERASE, CALCINEURIN SUPERFAMILY"/>
    <property type="match status" value="1"/>
</dbReference>
<evidence type="ECO:0000259" key="2">
    <source>
        <dbReference type="Pfam" id="PF00149"/>
    </source>
</evidence>